<dbReference type="FunFam" id="3.20.20.80:FF:000050">
    <property type="entry name" value="Beta-mannosidase B"/>
    <property type="match status" value="1"/>
</dbReference>
<evidence type="ECO:0000256" key="6">
    <source>
        <dbReference type="ARBA" id="ARBA00038429"/>
    </source>
</evidence>
<dbReference type="SUPFAM" id="SSF51445">
    <property type="entry name" value="(Trans)glycosidases"/>
    <property type="match status" value="1"/>
</dbReference>
<dbReference type="InterPro" id="IPR054593">
    <property type="entry name" value="Beta-mannosidase-like_N2"/>
</dbReference>
<feature type="compositionally biased region" description="Polar residues" evidence="9">
    <location>
        <begin position="24"/>
        <end position="37"/>
    </location>
</feature>
<dbReference type="InterPro" id="IPR006102">
    <property type="entry name" value="Ig-like_GH2"/>
</dbReference>
<accession>G4T709</accession>
<dbReference type="GO" id="GO:0004567">
    <property type="term" value="F:beta-mannosidase activity"/>
    <property type="evidence" value="ECO:0007669"/>
    <property type="project" value="UniProtKB-EC"/>
</dbReference>
<proteinExistence type="inferred from homology"/>
<evidence type="ECO:0000259" key="11">
    <source>
        <dbReference type="Pfam" id="PF17786"/>
    </source>
</evidence>
<keyword evidence="5" id="KW-0326">Glycosidase</keyword>
<evidence type="ECO:0000256" key="5">
    <source>
        <dbReference type="ARBA" id="ARBA00023295"/>
    </source>
</evidence>
<dbReference type="InterPro" id="IPR041447">
    <property type="entry name" value="Mannosidase_ig"/>
</dbReference>
<dbReference type="Gene3D" id="3.20.20.80">
    <property type="entry name" value="Glycosidases"/>
    <property type="match status" value="1"/>
</dbReference>
<evidence type="ECO:0000256" key="9">
    <source>
        <dbReference type="SAM" id="MobiDB-lite"/>
    </source>
</evidence>
<dbReference type="InterPro" id="IPR017853">
    <property type="entry name" value="GH"/>
</dbReference>
<dbReference type="Pfam" id="PF22666">
    <property type="entry name" value="Glyco_hydro_2_N2"/>
    <property type="match status" value="1"/>
</dbReference>
<comment type="pathway">
    <text evidence="2">Glycan metabolism; N-glycan degradation.</text>
</comment>
<comment type="similarity">
    <text evidence="6">Belongs to the glycosyl hydrolase 2 family. Beta-mannosidase B subfamily.</text>
</comment>
<keyword evidence="14" id="KW-1185">Reference proteome</keyword>
<dbReference type="Gene3D" id="2.60.120.260">
    <property type="entry name" value="Galactose-binding domain-like"/>
    <property type="match status" value="1"/>
</dbReference>
<evidence type="ECO:0000313" key="14">
    <source>
        <dbReference type="Proteomes" id="UP000007148"/>
    </source>
</evidence>
<dbReference type="eggNOG" id="KOG2230">
    <property type="taxonomic scope" value="Eukaryota"/>
</dbReference>
<dbReference type="InterPro" id="IPR008979">
    <property type="entry name" value="Galactose-bd-like_sf"/>
</dbReference>
<evidence type="ECO:0000256" key="8">
    <source>
        <dbReference type="ARBA" id="ARBA00041614"/>
    </source>
</evidence>
<evidence type="ECO:0000256" key="4">
    <source>
        <dbReference type="ARBA" id="ARBA00022801"/>
    </source>
</evidence>
<gene>
    <name evidence="13" type="ORF">PIIN_00917</name>
</gene>
<feature type="domain" description="Beta-mannosidase-like galactose-binding" evidence="12">
    <location>
        <begin position="20"/>
        <end position="235"/>
    </location>
</feature>
<dbReference type="STRING" id="1109443.G4T709"/>
<dbReference type="GO" id="GO:0006516">
    <property type="term" value="P:glycoprotein catabolic process"/>
    <property type="evidence" value="ECO:0007669"/>
    <property type="project" value="TreeGrafter"/>
</dbReference>
<comment type="caution">
    <text evidence="13">The sequence shown here is derived from an EMBL/GenBank/DDBJ whole genome shotgun (WGS) entry which is preliminary data.</text>
</comment>
<evidence type="ECO:0000256" key="3">
    <source>
        <dbReference type="ARBA" id="ARBA00012754"/>
    </source>
</evidence>
<protein>
    <recommendedName>
        <fullName evidence="7">Beta-mannosidase B</fullName>
        <ecNumber evidence="3">3.2.1.25</ecNumber>
    </recommendedName>
    <alternativeName>
        <fullName evidence="8">Mannanase B</fullName>
    </alternativeName>
</protein>
<comment type="catalytic activity">
    <reaction evidence="1">
        <text>Hydrolysis of terminal, non-reducing beta-D-mannose residues in beta-D-mannosides.</text>
        <dbReference type="EC" id="3.2.1.25"/>
    </reaction>
</comment>
<dbReference type="Gene3D" id="2.60.40.10">
    <property type="entry name" value="Immunoglobulins"/>
    <property type="match status" value="1"/>
</dbReference>
<evidence type="ECO:0000256" key="2">
    <source>
        <dbReference type="ARBA" id="ARBA00004740"/>
    </source>
</evidence>
<feature type="domain" description="Glycoside hydrolase family 2 immunoglobulin-like beta-sandwich" evidence="10">
    <location>
        <begin position="244"/>
        <end position="352"/>
    </location>
</feature>
<evidence type="ECO:0000256" key="1">
    <source>
        <dbReference type="ARBA" id="ARBA00000829"/>
    </source>
</evidence>
<dbReference type="OMA" id="KRQWKGP"/>
<reference evidence="13 14" key="1">
    <citation type="journal article" date="2011" name="PLoS Pathog.">
        <title>Endophytic Life Strategies Decoded by Genome and Transcriptome Analyses of the Mutualistic Root Symbiont Piriformospora indica.</title>
        <authorList>
            <person name="Zuccaro A."/>
            <person name="Lahrmann U."/>
            <person name="Guldener U."/>
            <person name="Langen G."/>
            <person name="Pfiffi S."/>
            <person name="Biedenkopf D."/>
            <person name="Wong P."/>
            <person name="Samans B."/>
            <person name="Grimm C."/>
            <person name="Basiewicz M."/>
            <person name="Murat C."/>
            <person name="Martin F."/>
            <person name="Kogel K.H."/>
        </authorList>
    </citation>
    <scope>NUCLEOTIDE SEQUENCE [LARGE SCALE GENOMIC DNA]</scope>
    <source>
        <strain evidence="13 14">DSM 11827</strain>
    </source>
</reference>
<dbReference type="Proteomes" id="UP000007148">
    <property type="component" value="Unassembled WGS sequence"/>
</dbReference>
<sequence length="930" mass="103152">MATSAEGEKSAIVLNLDKGWSFTQLTGHDRNQPSNKGTEPGEWLPVDVPTGVHDELLKLSRIPDPFVGLNEHLIQWIGEESWAFQTKFSIPTSAHRLSHIDIVFEGLDTYATVSVDGRTILESNNMFVPYRVPLKEALGSSDCETEHSLLIEFSSTFVKGRALQRENADKTAVALRGGGATGGAGVMQGASNQIPGPNGELALWNGDSSRLHVRKAQYAYGWDWGPVVLAVGPWKPIRVEGYDTRIAEMRTEVDISGDLSAAIVAVHALIEGGAPKELTATLILAESGSTEAGRTTVHIPAGVTLVDAKVAIQSPKLWYPVGQGQQPLYEASLVISDGQCELAKASKRIGLRKVRVVQKPLDGENEGASFYFEVNGKGIFAGGSNWIPADSFLTTISPERYRAWLQLLVDGNQNMVRIWGGGIYEHDAFYDICDGKQLGILVWQDFMFGCGQYPAYDEFLSRVSAEVDANVKRLRHHPSIVIWAGNNEDYALAESIPLELDYSVEYPDVDFRKTSFPARYIYEVLLPDAISRLAPDVYYHRGSPYSGSGKRSDDKKHGDIHQWNVWHGSQEPWHNWDVLAGRFISEFGMQGYPDIRTVDYWIGDDKSERYPQSRTMNSHNKADGFERRLELYLMENFKHAFDIESYVYYTQIMQAECLAAAYRLWRREWRGPNKEYVGGALLNDCWPVTSWAIADYFLRPKPAYFTIARELAPYTVGMTRKAVKTFASKDTLAFFTISSHLEIWGTNSQSQSKTVCLEVHAYDVEAGRAIDVTVEGFTGGKKEVVLAPNASTQLWKGQTPGVEDVHVEGMRSKPIVIQARLVDVDTGVVLARYSNWPEPFKYIHFPTKEQVNLQIVPSTTGAVADGSLTSTSLTITADRPVKGLVLDVDGEWAKFSDQAIDLFPGDPQVVGVVGLDGRTVKVRYLGDGTA</sequence>
<dbReference type="Pfam" id="PF17786">
    <property type="entry name" value="Mannosidase_ig"/>
    <property type="match status" value="1"/>
</dbReference>
<dbReference type="OrthoDB" id="2866996at2759"/>
<dbReference type="SUPFAM" id="SSF49785">
    <property type="entry name" value="Galactose-binding domain-like"/>
    <property type="match status" value="1"/>
</dbReference>
<dbReference type="PANTHER" id="PTHR43730:SF1">
    <property type="entry name" value="BETA-MANNOSIDASE"/>
    <property type="match status" value="1"/>
</dbReference>
<dbReference type="SUPFAM" id="SSF49303">
    <property type="entry name" value="beta-Galactosidase/glucuronidase domain"/>
    <property type="match status" value="2"/>
</dbReference>
<dbReference type="InterPro" id="IPR036156">
    <property type="entry name" value="Beta-gal/glucu_dom_sf"/>
</dbReference>
<dbReference type="HOGENOM" id="CLU_005015_1_1_1"/>
<dbReference type="EMBL" id="CAFZ01000009">
    <property type="protein sequence ID" value="CCA67082.1"/>
    <property type="molecule type" value="Genomic_DNA"/>
</dbReference>
<evidence type="ECO:0000313" key="13">
    <source>
        <dbReference type="EMBL" id="CCA67082.1"/>
    </source>
</evidence>
<dbReference type="InParanoid" id="G4T709"/>
<feature type="region of interest" description="Disordered" evidence="9">
    <location>
        <begin position="24"/>
        <end position="43"/>
    </location>
</feature>
<dbReference type="GO" id="GO:0005975">
    <property type="term" value="P:carbohydrate metabolic process"/>
    <property type="evidence" value="ECO:0007669"/>
    <property type="project" value="InterPro"/>
</dbReference>
<evidence type="ECO:0000256" key="7">
    <source>
        <dbReference type="ARBA" id="ARBA00041069"/>
    </source>
</evidence>
<evidence type="ECO:0000259" key="10">
    <source>
        <dbReference type="Pfam" id="PF00703"/>
    </source>
</evidence>
<feature type="domain" description="Mannosidase Ig/CBM-like" evidence="11">
    <location>
        <begin position="740"/>
        <end position="842"/>
    </location>
</feature>
<dbReference type="InterPro" id="IPR013783">
    <property type="entry name" value="Ig-like_fold"/>
</dbReference>
<keyword evidence="4" id="KW-0378">Hydrolase</keyword>
<name>G4T709_SERID</name>
<organism evidence="13 14">
    <name type="scientific">Serendipita indica (strain DSM 11827)</name>
    <name type="common">Root endophyte fungus</name>
    <name type="synonym">Piriformospora indica</name>
    <dbReference type="NCBI Taxonomy" id="1109443"/>
    <lineage>
        <taxon>Eukaryota</taxon>
        <taxon>Fungi</taxon>
        <taxon>Dikarya</taxon>
        <taxon>Basidiomycota</taxon>
        <taxon>Agaricomycotina</taxon>
        <taxon>Agaricomycetes</taxon>
        <taxon>Sebacinales</taxon>
        <taxon>Serendipitaceae</taxon>
        <taxon>Serendipita</taxon>
    </lineage>
</organism>
<dbReference type="AlphaFoldDB" id="G4T709"/>
<evidence type="ECO:0000259" key="12">
    <source>
        <dbReference type="Pfam" id="PF22666"/>
    </source>
</evidence>
<dbReference type="EC" id="3.2.1.25" evidence="3"/>
<dbReference type="InterPro" id="IPR050887">
    <property type="entry name" value="Beta-mannosidase_GH2"/>
</dbReference>
<dbReference type="PANTHER" id="PTHR43730">
    <property type="entry name" value="BETA-MANNOSIDASE"/>
    <property type="match status" value="1"/>
</dbReference>
<dbReference type="Pfam" id="PF00703">
    <property type="entry name" value="Glyco_hydro_2"/>
    <property type="match status" value="1"/>
</dbReference>